<evidence type="ECO:0000256" key="1">
    <source>
        <dbReference type="SAM" id="Phobius"/>
    </source>
</evidence>
<dbReference type="AlphaFoldDB" id="A0A645BCV6"/>
<keyword evidence="1" id="KW-1133">Transmembrane helix</keyword>
<name>A0A645BCV6_9ZZZZ</name>
<keyword evidence="1" id="KW-0812">Transmembrane</keyword>
<protein>
    <submittedName>
        <fullName evidence="2">Uncharacterized protein</fullName>
    </submittedName>
</protein>
<reference evidence="2" key="1">
    <citation type="submission" date="2019-08" db="EMBL/GenBank/DDBJ databases">
        <authorList>
            <person name="Kucharzyk K."/>
            <person name="Murdoch R.W."/>
            <person name="Higgins S."/>
            <person name="Loffler F."/>
        </authorList>
    </citation>
    <scope>NUCLEOTIDE SEQUENCE</scope>
</reference>
<evidence type="ECO:0000313" key="2">
    <source>
        <dbReference type="EMBL" id="MPM61023.1"/>
    </source>
</evidence>
<feature type="transmembrane region" description="Helical" evidence="1">
    <location>
        <begin position="42"/>
        <end position="63"/>
    </location>
</feature>
<proteinExistence type="predicted"/>
<comment type="caution">
    <text evidence="2">The sequence shown here is derived from an EMBL/GenBank/DDBJ whole genome shotgun (WGS) entry which is preliminary data.</text>
</comment>
<accession>A0A645BCV6</accession>
<keyword evidence="1" id="KW-0472">Membrane</keyword>
<organism evidence="2">
    <name type="scientific">bioreactor metagenome</name>
    <dbReference type="NCBI Taxonomy" id="1076179"/>
    <lineage>
        <taxon>unclassified sequences</taxon>
        <taxon>metagenomes</taxon>
        <taxon>ecological metagenomes</taxon>
    </lineage>
</organism>
<gene>
    <name evidence="2" type="ORF">SDC9_107877</name>
</gene>
<dbReference type="EMBL" id="VSSQ01018108">
    <property type="protein sequence ID" value="MPM61023.1"/>
    <property type="molecule type" value="Genomic_DNA"/>
</dbReference>
<sequence length="96" mass="10832">MKLAHYAGEILIDIRVIIYIRLKIGSEDTNIGLSSSVYKNSIIYFVLFIISGYYLFGIFNIIFQIVNSAEFLDHLGSAEFNAGHVYIDRPLNPSAL</sequence>